<dbReference type="Proteomes" id="UP001152622">
    <property type="component" value="Chromosome 21"/>
</dbReference>
<evidence type="ECO:0000313" key="3">
    <source>
        <dbReference type="Proteomes" id="UP001152622"/>
    </source>
</evidence>
<keyword evidence="3" id="KW-1185">Reference proteome</keyword>
<reference evidence="2" key="1">
    <citation type="journal article" date="2023" name="Science">
        <title>Genome structures resolve the early diversification of teleost fishes.</title>
        <authorList>
            <person name="Parey E."/>
            <person name="Louis A."/>
            <person name="Montfort J."/>
            <person name="Bouchez O."/>
            <person name="Roques C."/>
            <person name="Iampietro C."/>
            <person name="Lluch J."/>
            <person name="Castinel A."/>
            <person name="Donnadieu C."/>
            <person name="Desvignes T."/>
            <person name="Floi Bucao C."/>
            <person name="Jouanno E."/>
            <person name="Wen M."/>
            <person name="Mejri S."/>
            <person name="Dirks R."/>
            <person name="Jansen H."/>
            <person name="Henkel C."/>
            <person name="Chen W.J."/>
            <person name="Zahm M."/>
            <person name="Cabau C."/>
            <person name="Klopp C."/>
            <person name="Thompson A.W."/>
            <person name="Robinson-Rechavi M."/>
            <person name="Braasch I."/>
            <person name="Lecointre G."/>
            <person name="Bobe J."/>
            <person name="Postlethwait J.H."/>
            <person name="Berthelot C."/>
            <person name="Roest Crollius H."/>
            <person name="Guiguen Y."/>
        </authorList>
    </citation>
    <scope>NUCLEOTIDE SEQUENCE</scope>
    <source>
        <strain evidence="2">WJC10195</strain>
    </source>
</reference>
<evidence type="ECO:0000256" key="1">
    <source>
        <dbReference type="SAM" id="MobiDB-lite"/>
    </source>
</evidence>
<protein>
    <submittedName>
        <fullName evidence="2">Uncharacterized protein</fullName>
    </submittedName>
</protein>
<comment type="caution">
    <text evidence="2">The sequence shown here is derived from an EMBL/GenBank/DDBJ whole genome shotgun (WGS) entry which is preliminary data.</text>
</comment>
<name>A0A9Q1EAP2_SYNKA</name>
<dbReference type="AlphaFoldDB" id="A0A9Q1EAP2"/>
<proteinExistence type="predicted"/>
<sequence length="199" mass="21377">MPTRLDFVRLPDATAAAGLAGFSARTNPPTDSTHRTGFHRGVVNRVGRRPRGGRVREELRAGTSHAGGVRFGGKKVRKDFQPSGHPRNMRTSFWAGGLGVELVLNSAVKNKQSRRRGSASHARLKRNHVALCGSKRCIVAAAPFGNGGTATVLSATLGARADRTRHRLRFATEVGCGFARRDRSGRPARRGTPTYGSVS</sequence>
<dbReference type="EMBL" id="JAINUF010000021">
    <property type="protein sequence ID" value="KAJ8335276.1"/>
    <property type="molecule type" value="Genomic_DNA"/>
</dbReference>
<feature type="region of interest" description="Disordered" evidence="1">
    <location>
        <begin position="63"/>
        <end position="88"/>
    </location>
</feature>
<evidence type="ECO:0000313" key="2">
    <source>
        <dbReference type="EMBL" id="KAJ8335276.1"/>
    </source>
</evidence>
<accession>A0A9Q1EAP2</accession>
<organism evidence="2 3">
    <name type="scientific">Synaphobranchus kaupii</name>
    <name type="common">Kaup's arrowtooth eel</name>
    <dbReference type="NCBI Taxonomy" id="118154"/>
    <lineage>
        <taxon>Eukaryota</taxon>
        <taxon>Metazoa</taxon>
        <taxon>Chordata</taxon>
        <taxon>Craniata</taxon>
        <taxon>Vertebrata</taxon>
        <taxon>Euteleostomi</taxon>
        <taxon>Actinopterygii</taxon>
        <taxon>Neopterygii</taxon>
        <taxon>Teleostei</taxon>
        <taxon>Anguilliformes</taxon>
        <taxon>Synaphobranchidae</taxon>
        <taxon>Synaphobranchus</taxon>
    </lineage>
</organism>
<gene>
    <name evidence="2" type="ORF">SKAU_G00409150</name>
</gene>